<feature type="signal peptide" evidence="5">
    <location>
        <begin position="1"/>
        <end position="38"/>
    </location>
</feature>
<keyword evidence="8" id="KW-1185">Reference proteome</keyword>
<dbReference type="InterPro" id="IPR001919">
    <property type="entry name" value="CBD2"/>
</dbReference>
<dbReference type="GO" id="GO:0004553">
    <property type="term" value="F:hydrolase activity, hydrolyzing O-glycosyl compounds"/>
    <property type="evidence" value="ECO:0007669"/>
    <property type="project" value="InterPro"/>
</dbReference>
<protein>
    <recommendedName>
        <fullName evidence="6">CBM2 domain-containing protein</fullName>
    </recommendedName>
</protein>
<evidence type="ECO:0000313" key="8">
    <source>
        <dbReference type="Proteomes" id="UP000649753"/>
    </source>
</evidence>
<keyword evidence="5" id="KW-0732">Signal</keyword>
<dbReference type="PROSITE" id="PS00561">
    <property type="entry name" value="CBM2_A"/>
    <property type="match status" value="1"/>
</dbReference>
<dbReference type="GO" id="GO:0030247">
    <property type="term" value="F:polysaccharide binding"/>
    <property type="evidence" value="ECO:0007669"/>
    <property type="project" value="UniProtKB-UniRule"/>
</dbReference>
<gene>
    <name evidence="7" type="ORF">H4W31_008308</name>
</gene>
<dbReference type="InterPro" id="IPR013320">
    <property type="entry name" value="ConA-like_dom_sf"/>
</dbReference>
<keyword evidence="3" id="KW-0624">Polysaccharide degradation</keyword>
<feature type="region of interest" description="Disordered" evidence="4">
    <location>
        <begin position="138"/>
        <end position="188"/>
    </location>
</feature>
<evidence type="ECO:0000256" key="1">
    <source>
        <dbReference type="ARBA" id="ARBA00022801"/>
    </source>
</evidence>
<dbReference type="Pfam" id="PF00553">
    <property type="entry name" value="CBM_2"/>
    <property type="match status" value="1"/>
</dbReference>
<accession>A0A927MK69</accession>
<comment type="caution">
    <text evidence="7">The sequence shown here is derived from an EMBL/GenBank/DDBJ whole genome shotgun (WGS) entry which is preliminary data.</text>
</comment>
<dbReference type="AlphaFoldDB" id="A0A927MK69"/>
<dbReference type="SUPFAM" id="SSF49899">
    <property type="entry name" value="Concanavalin A-like lectins/glucanases"/>
    <property type="match status" value="1"/>
</dbReference>
<evidence type="ECO:0000313" key="7">
    <source>
        <dbReference type="EMBL" id="MBE1492670.1"/>
    </source>
</evidence>
<keyword evidence="1" id="KW-0378">Hydrolase</keyword>
<evidence type="ECO:0000259" key="6">
    <source>
        <dbReference type="PROSITE" id="PS51173"/>
    </source>
</evidence>
<dbReference type="InterPro" id="IPR018366">
    <property type="entry name" value="CBM2_CS"/>
</dbReference>
<feature type="chain" id="PRO_5037288260" description="CBM2 domain-containing protein" evidence="5">
    <location>
        <begin position="39"/>
        <end position="409"/>
    </location>
</feature>
<proteinExistence type="predicted"/>
<feature type="domain" description="CBM2" evidence="6">
    <location>
        <begin position="35"/>
        <end position="143"/>
    </location>
</feature>
<dbReference type="PROSITE" id="PS51173">
    <property type="entry name" value="CBM2"/>
    <property type="match status" value="1"/>
</dbReference>
<dbReference type="SMART" id="SM00637">
    <property type="entry name" value="CBD_II"/>
    <property type="match status" value="1"/>
</dbReference>
<dbReference type="GO" id="GO:0000272">
    <property type="term" value="P:polysaccharide catabolic process"/>
    <property type="evidence" value="ECO:0007669"/>
    <property type="project" value="UniProtKB-KW"/>
</dbReference>
<dbReference type="Gene3D" id="2.60.120.200">
    <property type="match status" value="1"/>
</dbReference>
<evidence type="ECO:0000256" key="2">
    <source>
        <dbReference type="ARBA" id="ARBA00023295"/>
    </source>
</evidence>
<name>A0A927MK69_9ACTN</name>
<reference evidence="7" key="1">
    <citation type="submission" date="2020-10" db="EMBL/GenBank/DDBJ databases">
        <title>Sequencing the genomes of 1000 actinobacteria strains.</title>
        <authorList>
            <person name="Klenk H.-P."/>
        </authorList>
    </citation>
    <scope>NUCLEOTIDE SEQUENCE</scope>
    <source>
        <strain evidence="7">DSM 46832</strain>
    </source>
</reference>
<sequence>MRVSAPYRRVSLVVALVTALAASIVAVVSLTLVPSAQAAAGCLVGYQANQWTGGFTAAVRVTAGDTAVNGWTVTWTYGGDQRITSSWNAEVSQSGTAVTARNIAWNGSLPAGGSTEFGVQGTYASSAAAPTGFTLNGVPCNGAGPTTPPTTAPPTTPPPTTVPPTTPPPTTPPPTTGPPAGCGSAALCDGFENQTGSAPSGDWSVNYPDCQGTGTASIDTTVARQGTRSVRINGTAGYCNHVFVRSSRDLSGLGAVRYARLWVRHTTALPTQHVTFLAMRDANDGNRDLRMGGQNGALQWNRASDDATLPEQSPNGVALSLPLPVNRWTCVEFMVDGTQGRLSTWVDGSAVTGLTADGTPTHDVDGQWLNRANWRPNLTDLRLGWESYGEGADTLWFDDVALGSTRIGC</sequence>
<dbReference type="SUPFAM" id="SSF49384">
    <property type="entry name" value="Carbohydrate-binding domain"/>
    <property type="match status" value="1"/>
</dbReference>
<evidence type="ECO:0000256" key="5">
    <source>
        <dbReference type="SAM" id="SignalP"/>
    </source>
</evidence>
<dbReference type="InterPro" id="IPR008965">
    <property type="entry name" value="CBM2/CBM3_carb-bd_dom_sf"/>
</dbReference>
<dbReference type="Pfam" id="PF21340">
    <property type="entry name" value="Polysacc_lyase-like"/>
    <property type="match status" value="1"/>
</dbReference>
<evidence type="ECO:0000256" key="4">
    <source>
        <dbReference type="SAM" id="MobiDB-lite"/>
    </source>
</evidence>
<feature type="compositionally biased region" description="Pro residues" evidence="4">
    <location>
        <begin position="146"/>
        <end position="177"/>
    </location>
</feature>
<dbReference type="Gene3D" id="2.60.40.290">
    <property type="match status" value="1"/>
</dbReference>
<keyword evidence="2" id="KW-0326">Glycosidase</keyword>
<keyword evidence="3" id="KW-0119">Carbohydrate metabolism</keyword>
<dbReference type="RefSeq" id="WP_192771533.1">
    <property type="nucleotide sequence ID" value="NZ_JADBEB010000001.1"/>
</dbReference>
<dbReference type="InterPro" id="IPR012291">
    <property type="entry name" value="CBM2_carb-bd_dom_sf"/>
</dbReference>
<dbReference type="EMBL" id="JADBEB010000001">
    <property type="protein sequence ID" value="MBE1492670.1"/>
    <property type="molecule type" value="Genomic_DNA"/>
</dbReference>
<dbReference type="InterPro" id="IPR048955">
    <property type="entry name" value="Cip1-like_core"/>
</dbReference>
<dbReference type="Proteomes" id="UP000649753">
    <property type="component" value="Unassembled WGS sequence"/>
</dbReference>
<evidence type="ECO:0000256" key="3">
    <source>
        <dbReference type="ARBA" id="ARBA00023326"/>
    </source>
</evidence>
<organism evidence="7 8">
    <name type="scientific">Plantactinospora soyae</name>
    <dbReference type="NCBI Taxonomy" id="1544732"/>
    <lineage>
        <taxon>Bacteria</taxon>
        <taxon>Bacillati</taxon>
        <taxon>Actinomycetota</taxon>
        <taxon>Actinomycetes</taxon>
        <taxon>Micromonosporales</taxon>
        <taxon>Micromonosporaceae</taxon>
        <taxon>Plantactinospora</taxon>
    </lineage>
</organism>